<evidence type="ECO:0000256" key="1">
    <source>
        <dbReference type="SAM" id="MobiDB-lite"/>
    </source>
</evidence>
<organism evidence="2 3">
    <name type="scientific">Brassica carinata</name>
    <name type="common">Ethiopian mustard</name>
    <name type="synonym">Abyssinian cabbage</name>
    <dbReference type="NCBI Taxonomy" id="52824"/>
    <lineage>
        <taxon>Eukaryota</taxon>
        <taxon>Viridiplantae</taxon>
        <taxon>Streptophyta</taxon>
        <taxon>Embryophyta</taxon>
        <taxon>Tracheophyta</taxon>
        <taxon>Spermatophyta</taxon>
        <taxon>Magnoliopsida</taxon>
        <taxon>eudicotyledons</taxon>
        <taxon>Gunneridae</taxon>
        <taxon>Pentapetalae</taxon>
        <taxon>rosids</taxon>
        <taxon>malvids</taxon>
        <taxon>Brassicales</taxon>
        <taxon>Brassicaceae</taxon>
        <taxon>Brassiceae</taxon>
        <taxon>Brassica</taxon>
    </lineage>
</organism>
<comment type="caution">
    <text evidence="2">The sequence shown here is derived from an EMBL/GenBank/DDBJ whole genome shotgun (WGS) entry which is preliminary data.</text>
</comment>
<evidence type="ECO:0000313" key="3">
    <source>
        <dbReference type="Proteomes" id="UP000886595"/>
    </source>
</evidence>
<feature type="region of interest" description="Disordered" evidence="1">
    <location>
        <begin position="52"/>
        <end position="75"/>
    </location>
</feature>
<dbReference type="AlphaFoldDB" id="A0A8X7VIN9"/>
<protein>
    <submittedName>
        <fullName evidence="2">Uncharacterized protein</fullName>
    </submittedName>
</protein>
<keyword evidence="3" id="KW-1185">Reference proteome</keyword>
<evidence type="ECO:0000313" key="2">
    <source>
        <dbReference type="EMBL" id="KAG2312119.1"/>
    </source>
</evidence>
<gene>
    <name evidence="2" type="ORF">Bca52824_023676</name>
</gene>
<reference evidence="2 3" key="1">
    <citation type="submission" date="2020-02" db="EMBL/GenBank/DDBJ databases">
        <authorList>
            <person name="Ma Q."/>
            <person name="Huang Y."/>
            <person name="Song X."/>
            <person name="Pei D."/>
        </authorList>
    </citation>
    <scope>NUCLEOTIDE SEQUENCE [LARGE SCALE GENOMIC DNA]</scope>
    <source>
        <strain evidence="2">Sxm20200214</strain>
        <tissue evidence="2">Leaf</tissue>
    </source>
</reference>
<sequence length="75" mass="7960">MPDVDLCAVDGSFAAYQEAAKVMSEKRGSPSRTISGDDVMVTGSQRAIMVKTEPTSLSQGRKTRGGGVMTRASHR</sequence>
<dbReference type="EMBL" id="JAAMPC010000005">
    <property type="protein sequence ID" value="KAG2312119.1"/>
    <property type="molecule type" value="Genomic_DNA"/>
</dbReference>
<proteinExistence type="predicted"/>
<accession>A0A8X7VIN9</accession>
<dbReference type="Proteomes" id="UP000886595">
    <property type="component" value="Unassembled WGS sequence"/>
</dbReference>
<name>A0A8X7VIN9_BRACI</name>